<dbReference type="Proteomes" id="UP000598360">
    <property type="component" value="Unassembled WGS sequence"/>
</dbReference>
<dbReference type="RefSeq" id="WP_193926634.1">
    <property type="nucleotide sequence ID" value="NZ_JADEYC010000003.1"/>
</dbReference>
<gene>
    <name evidence="3" type="ORF">IQ251_01810</name>
</gene>
<dbReference type="InterPro" id="IPR007295">
    <property type="entry name" value="DUF402"/>
</dbReference>
<dbReference type="GO" id="GO:0016787">
    <property type="term" value="F:hydrolase activity"/>
    <property type="evidence" value="ECO:0007669"/>
    <property type="project" value="UniProtKB-KW"/>
</dbReference>
<reference evidence="3" key="1">
    <citation type="submission" date="2020-10" db="EMBL/GenBank/DDBJ databases">
        <title>Diversity and distribution of actinomycetes associated with coral in the coast of Hainan.</title>
        <authorList>
            <person name="Li F."/>
        </authorList>
    </citation>
    <scope>NUCLEOTIDE SEQUENCE</scope>
    <source>
        <strain evidence="3">HNM0983</strain>
    </source>
</reference>
<sequence length="211" mass="24199">MSRSARRFSPGEEIQYRFRRTDGSLGTVHPARVVSDDGDRLLCWVLAGTDIRVTTDVRGRMPREMPLDERFALGRIPARSTWRGTSTLRLVHERRWSSVWWFFDAQGRFRNWYVNLEVPGGRTDCGVERIDGVLDVEVFPDGRWSWKDEDELVPALSAGRLREPQLRRLRDEGERMIALAAAGEFPFDGSYCDARPDPGWPLPQLPAELLG</sequence>
<comment type="caution">
    <text evidence="3">The sequence shown here is derived from an EMBL/GenBank/DDBJ whole genome shotgun (WGS) entry which is preliminary data.</text>
</comment>
<organism evidence="3 4">
    <name type="scientific">Saccharopolyspora montiporae</name>
    <dbReference type="NCBI Taxonomy" id="2781240"/>
    <lineage>
        <taxon>Bacteria</taxon>
        <taxon>Bacillati</taxon>
        <taxon>Actinomycetota</taxon>
        <taxon>Actinomycetes</taxon>
        <taxon>Pseudonocardiales</taxon>
        <taxon>Pseudonocardiaceae</taxon>
        <taxon>Saccharopolyspora</taxon>
    </lineage>
</organism>
<keyword evidence="4" id="KW-1185">Reference proteome</keyword>
<dbReference type="InterPro" id="IPR035930">
    <property type="entry name" value="FomD-like_sf"/>
</dbReference>
<evidence type="ECO:0000313" key="4">
    <source>
        <dbReference type="Proteomes" id="UP000598360"/>
    </source>
</evidence>
<evidence type="ECO:0000259" key="2">
    <source>
        <dbReference type="Pfam" id="PF04167"/>
    </source>
</evidence>
<proteinExistence type="predicted"/>
<dbReference type="AlphaFoldDB" id="A0A929FW54"/>
<evidence type="ECO:0000256" key="1">
    <source>
        <dbReference type="ARBA" id="ARBA00022801"/>
    </source>
</evidence>
<accession>A0A929FW54</accession>
<dbReference type="SUPFAM" id="SSF159234">
    <property type="entry name" value="FomD-like"/>
    <property type="match status" value="1"/>
</dbReference>
<name>A0A929FW54_9PSEU</name>
<dbReference type="PANTHER" id="PTHR39159">
    <property type="match status" value="1"/>
</dbReference>
<keyword evidence="1" id="KW-0378">Hydrolase</keyword>
<protein>
    <submittedName>
        <fullName evidence="3">DUF402 domain-containing protein</fullName>
    </submittedName>
</protein>
<feature type="domain" description="DUF402" evidence="2">
    <location>
        <begin position="63"/>
        <end position="185"/>
    </location>
</feature>
<dbReference type="EMBL" id="JADEYC010000003">
    <property type="protein sequence ID" value="MBE9373176.1"/>
    <property type="molecule type" value="Genomic_DNA"/>
</dbReference>
<dbReference type="PANTHER" id="PTHR39159:SF1">
    <property type="entry name" value="UPF0374 PROTEIN YGAC"/>
    <property type="match status" value="1"/>
</dbReference>
<dbReference type="InterPro" id="IPR050212">
    <property type="entry name" value="Ntdp-like"/>
</dbReference>
<evidence type="ECO:0000313" key="3">
    <source>
        <dbReference type="EMBL" id="MBE9373176.1"/>
    </source>
</evidence>
<dbReference type="Gene3D" id="2.40.380.10">
    <property type="entry name" value="FomD-like"/>
    <property type="match status" value="1"/>
</dbReference>
<dbReference type="Pfam" id="PF04167">
    <property type="entry name" value="DUF402"/>
    <property type="match status" value="1"/>
</dbReference>